<feature type="coiled-coil region" evidence="1">
    <location>
        <begin position="348"/>
        <end position="432"/>
    </location>
</feature>
<dbReference type="EMBL" id="ML213507">
    <property type="protein sequence ID" value="TFK53447.1"/>
    <property type="molecule type" value="Genomic_DNA"/>
</dbReference>
<feature type="region of interest" description="Disordered" evidence="2">
    <location>
        <begin position="1"/>
        <end position="216"/>
    </location>
</feature>
<protein>
    <recommendedName>
        <fullName evidence="5">SWI5-dependent HO expression protein 3</fullName>
    </recommendedName>
</protein>
<feature type="region of interest" description="Disordered" evidence="2">
    <location>
        <begin position="302"/>
        <end position="330"/>
    </location>
</feature>
<feature type="compositionally biased region" description="Polar residues" evidence="2">
    <location>
        <begin position="302"/>
        <end position="313"/>
    </location>
</feature>
<feature type="compositionally biased region" description="Polar residues" evidence="2">
    <location>
        <begin position="1"/>
        <end position="11"/>
    </location>
</feature>
<dbReference type="Proteomes" id="UP000305948">
    <property type="component" value="Unassembled WGS sequence"/>
</dbReference>
<keyword evidence="4" id="KW-1185">Reference proteome</keyword>
<dbReference type="PANTHER" id="PTHR23159">
    <property type="entry name" value="CENTROSOMAL PROTEIN 2"/>
    <property type="match status" value="1"/>
</dbReference>
<gene>
    <name evidence="3" type="ORF">OE88DRAFT_1626484</name>
</gene>
<feature type="compositionally biased region" description="Polar residues" evidence="2">
    <location>
        <begin position="30"/>
        <end position="47"/>
    </location>
</feature>
<name>A0A5C3N9C6_9AGAM</name>
<accession>A0A5C3N9C6</accession>
<sequence>MSRPSSRTSVRSGRHSPSIPFDDPVAVRHQMSSLRHSIRQQQAQLQKLENEILKGPRPLPPGIMGSPPISPVDLDSSAPYPPSSSNWMHMRKSSHEALSELAGPDSSIPLPRRDGASFRSDGIPEGKPMEFTVGSLPNQSLGVRRQTSPTRSLSRIPVSSVGNARALADEGQPQHSTAHSPNGLPPPIDSAAANSLSASVSPAPTSPGRRLQSGGGTTKVLADLQAGVTSTRNALENTKQQLRQSQRQVAQLTRQTEDLKEGRERLRLEIDGLNAVVTRKERMLQEAIERARKAETEASSLKSQLKTEVTTAKKSQREMEATVSEATAVSQRSNREYTTLRDSIKGMVDGWKSDMDSLREEMRKREERWRKEAEEVGKKYRALLEEVREAEKSKESVKDLRVEDERVRKAIEDDFREEIRLLKEEVDRSSKDSDDSSRIAKELAMELARLRRLMQNSEPSSEPS</sequence>
<dbReference type="OrthoDB" id="6088208at2759"/>
<feature type="compositionally biased region" description="Basic and acidic residues" evidence="2">
    <location>
        <begin position="111"/>
        <end position="128"/>
    </location>
</feature>
<dbReference type="STRING" id="5364.A0A5C3N9C6"/>
<proteinExistence type="predicted"/>
<evidence type="ECO:0000256" key="1">
    <source>
        <dbReference type="SAM" id="Coils"/>
    </source>
</evidence>
<dbReference type="PANTHER" id="PTHR23159:SF31">
    <property type="entry name" value="CENTROSOME-ASSOCIATED PROTEIN CEP250 ISOFORM X1"/>
    <property type="match status" value="1"/>
</dbReference>
<dbReference type="AlphaFoldDB" id="A0A5C3N9C6"/>
<evidence type="ECO:0000313" key="3">
    <source>
        <dbReference type="EMBL" id="TFK53447.1"/>
    </source>
</evidence>
<evidence type="ECO:0000313" key="4">
    <source>
        <dbReference type="Proteomes" id="UP000305948"/>
    </source>
</evidence>
<keyword evidence="1" id="KW-0175">Coiled coil</keyword>
<organism evidence="3 4">
    <name type="scientific">Heliocybe sulcata</name>
    <dbReference type="NCBI Taxonomy" id="5364"/>
    <lineage>
        <taxon>Eukaryota</taxon>
        <taxon>Fungi</taxon>
        <taxon>Dikarya</taxon>
        <taxon>Basidiomycota</taxon>
        <taxon>Agaricomycotina</taxon>
        <taxon>Agaricomycetes</taxon>
        <taxon>Gloeophyllales</taxon>
        <taxon>Gloeophyllaceae</taxon>
        <taxon>Heliocybe</taxon>
    </lineage>
</organism>
<feature type="compositionally biased region" description="Low complexity" evidence="2">
    <location>
        <begin position="190"/>
        <end position="203"/>
    </location>
</feature>
<feature type="compositionally biased region" description="Polar residues" evidence="2">
    <location>
        <begin position="135"/>
        <end position="153"/>
    </location>
</feature>
<evidence type="ECO:0008006" key="5">
    <source>
        <dbReference type="Google" id="ProtNLM"/>
    </source>
</evidence>
<reference evidence="3 4" key="1">
    <citation type="journal article" date="2019" name="Nat. Ecol. Evol.">
        <title>Megaphylogeny resolves global patterns of mushroom evolution.</title>
        <authorList>
            <person name="Varga T."/>
            <person name="Krizsan K."/>
            <person name="Foldi C."/>
            <person name="Dima B."/>
            <person name="Sanchez-Garcia M."/>
            <person name="Sanchez-Ramirez S."/>
            <person name="Szollosi G.J."/>
            <person name="Szarkandi J.G."/>
            <person name="Papp V."/>
            <person name="Albert L."/>
            <person name="Andreopoulos W."/>
            <person name="Angelini C."/>
            <person name="Antonin V."/>
            <person name="Barry K.W."/>
            <person name="Bougher N.L."/>
            <person name="Buchanan P."/>
            <person name="Buyck B."/>
            <person name="Bense V."/>
            <person name="Catcheside P."/>
            <person name="Chovatia M."/>
            <person name="Cooper J."/>
            <person name="Damon W."/>
            <person name="Desjardin D."/>
            <person name="Finy P."/>
            <person name="Geml J."/>
            <person name="Haridas S."/>
            <person name="Hughes K."/>
            <person name="Justo A."/>
            <person name="Karasinski D."/>
            <person name="Kautmanova I."/>
            <person name="Kiss B."/>
            <person name="Kocsube S."/>
            <person name="Kotiranta H."/>
            <person name="LaButti K.M."/>
            <person name="Lechner B.E."/>
            <person name="Liimatainen K."/>
            <person name="Lipzen A."/>
            <person name="Lukacs Z."/>
            <person name="Mihaltcheva S."/>
            <person name="Morgado L.N."/>
            <person name="Niskanen T."/>
            <person name="Noordeloos M.E."/>
            <person name="Ohm R.A."/>
            <person name="Ortiz-Santana B."/>
            <person name="Ovrebo C."/>
            <person name="Racz N."/>
            <person name="Riley R."/>
            <person name="Savchenko A."/>
            <person name="Shiryaev A."/>
            <person name="Soop K."/>
            <person name="Spirin V."/>
            <person name="Szebenyi C."/>
            <person name="Tomsovsky M."/>
            <person name="Tulloss R.E."/>
            <person name="Uehling J."/>
            <person name="Grigoriev I.V."/>
            <person name="Vagvolgyi C."/>
            <person name="Papp T."/>
            <person name="Martin F.M."/>
            <person name="Miettinen O."/>
            <person name="Hibbett D.S."/>
            <person name="Nagy L.G."/>
        </authorList>
    </citation>
    <scope>NUCLEOTIDE SEQUENCE [LARGE SCALE GENOMIC DNA]</scope>
    <source>
        <strain evidence="3 4">OMC1185</strain>
    </source>
</reference>
<evidence type="ECO:0000256" key="2">
    <source>
        <dbReference type="SAM" id="MobiDB-lite"/>
    </source>
</evidence>